<dbReference type="SUPFAM" id="SSF50199">
    <property type="entry name" value="Staphylococcal nuclease"/>
    <property type="match status" value="1"/>
</dbReference>
<dbReference type="InterPro" id="IPR016071">
    <property type="entry name" value="Staphylococal_nuclease_OB-fold"/>
</dbReference>
<gene>
    <name evidence="3" type="ORF">CATMQ487_49260</name>
</gene>
<evidence type="ECO:0000256" key="1">
    <source>
        <dbReference type="SAM" id="MobiDB-lite"/>
    </source>
</evidence>
<evidence type="ECO:0000313" key="3">
    <source>
        <dbReference type="EMBL" id="BDI07956.1"/>
    </source>
</evidence>
<feature type="domain" description="TNase-like" evidence="2">
    <location>
        <begin position="80"/>
        <end position="207"/>
    </location>
</feature>
<proteinExistence type="predicted"/>
<dbReference type="PANTHER" id="PTHR12302">
    <property type="entry name" value="EBNA2 BINDING PROTEIN P100"/>
    <property type="match status" value="1"/>
</dbReference>
<dbReference type="Pfam" id="PF00565">
    <property type="entry name" value="SNase"/>
    <property type="match status" value="1"/>
</dbReference>
<dbReference type="PROSITE" id="PS50830">
    <property type="entry name" value="TNASE_3"/>
    <property type="match status" value="1"/>
</dbReference>
<dbReference type="InterPro" id="IPR002071">
    <property type="entry name" value="Thermonucl_AS"/>
</dbReference>
<dbReference type="InterPro" id="IPR035437">
    <property type="entry name" value="SNase_OB-fold_sf"/>
</dbReference>
<organism evidence="3 4">
    <name type="scientific">Sphaerotilus microaerophilus</name>
    <dbReference type="NCBI Taxonomy" id="2914710"/>
    <lineage>
        <taxon>Bacteria</taxon>
        <taxon>Pseudomonadati</taxon>
        <taxon>Pseudomonadota</taxon>
        <taxon>Betaproteobacteria</taxon>
        <taxon>Burkholderiales</taxon>
        <taxon>Sphaerotilaceae</taxon>
        <taxon>Sphaerotilus</taxon>
    </lineage>
</organism>
<feature type="region of interest" description="Disordered" evidence="1">
    <location>
        <begin position="186"/>
        <end position="223"/>
    </location>
</feature>
<reference evidence="3" key="1">
    <citation type="submission" date="2022-04" db="EMBL/GenBank/DDBJ databases">
        <title>Whole genome sequence of Sphaerotilus sp. FB-5.</title>
        <authorList>
            <person name="Takeda M."/>
            <person name="Narihara S."/>
            <person name="Akimoto M."/>
            <person name="Akimoto R."/>
            <person name="Nishiyashiki S."/>
            <person name="Murakami T."/>
        </authorList>
    </citation>
    <scope>NUCLEOTIDE SEQUENCE</scope>
    <source>
        <strain evidence="3">FB-5</strain>
    </source>
</reference>
<dbReference type="Gene3D" id="2.40.50.90">
    <property type="match status" value="1"/>
</dbReference>
<sequence>MSAAKARPSLEGTTDRGEPRSDIFSRHLAQHPGRGPPLQLKTTIKNAMPHAAPPDRARSWRGALLVFAIAWFSATAASAARLEGKVVGLSDGDTVTVLDASRTAHKVRLAGIDAPEKSQPFGHRAKRHLADLVLRKQVVVEWSTHDRYGRMVGKVLVQQQDAGLAQVSAGMAWHYKAYQRDQSPEDQTAYAAAEDAARRTRTGLWRAPAPTTPWDFRHARRAD</sequence>
<dbReference type="PANTHER" id="PTHR12302:SF26">
    <property type="entry name" value="BLR1266 PROTEIN"/>
    <property type="match status" value="1"/>
</dbReference>
<dbReference type="Proteomes" id="UP001057498">
    <property type="component" value="Chromosome"/>
</dbReference>
<dbReference type="PROSITE" id="PS01123">
    <property type="entry name" value="TNASE_1"/>
    <property type="match status" value="1"/>
</dbReference>
<evidence type="ECO:0000313" key="4">
    <source>
        <dbReference type="Proteomes" id="UP001057498"/>
    </source>
</evidence>
<name>A0ABM7YTH4_9BURK</name>
<dbReference type="SMART" id="SM00318">
    <property type="entry name" value="SNc"/>
    <property type="match status" value="1"/>
</dbReference>
<dbReference type="EMBL" id="AP025730">
    <property type="protein sequence ID" value="BDI07956.1"/>
    <property type="molecule type" value="Genomic_DNA"/>
</dbReference>
<evidence type="ECO:0000259" key="2">
    <source>
        <dbReference type="PROSITE" id="PS50830"/>
    </source>
</evidence>
<keyword evidence="4" id="KW-1185">Reference proteome</keyword>
<protein>
    <recommendedName>
        <fullName evidence="2">TNase-like domain-containing protein</fullName>
    </recommendedName>
</protein>
<feature type="region of interest" description="Disordered" evidence="1">
    <location>
        <begin position="1"/>
        <end position="21"/>
    </location>
</feature>
<accession>A0ABM7YTH4</accession>